<organism evidence="1 2">
    <name type="scientific">Candidatus Egerieimonas intestinavium</name>
    <dbReference type="NCBI Taxonomy" id="2840777"/>
    <lineage>
        <taxon>Bacteria</taxon>
        <taxon>Bacillati</taxon>
        <taxon>Bacillota</taxon>
        <taxon>Clostridia</taxon>
        <taxon>Lachnospirales</taxon>
        <taxon>Lachnospiraceae</taxon>
        <taxon>Lachnospiraceae incertae sedis</taxon>
        <taxon>Candidatus Egerieimonas</taxon>
    </lineage>
</organism>
<dbReference type="Proteomes" id="UP000886841">
    <property type="component" value="Unassembled WGS sequence"/>
</dbReference>
<comment type="caution">
    <text evidence="1">The sequence shown here is derived from an EMBL/GenBank/DDBJ whole genome shotgun (WGS) entry which is preliminary data.</text>
</comment>
<dbReference type="AlphaFoldDB" id="A0A9D1JGH0"/>
<accession>A0A9D1JGH0</accession>
<proteinExistence type="predicted"/>
<reference evidence="1" key="2">
    <citation type="journal article" date="2021" name="PeerJ">
        <title>Extensive microbial diversity within the chicken gut microbiome revealed by metagenomics and culture.</title>
        <authorList>
            <person name="Gilroy R."/>
            <person name="Ravi A."/>
            <person name="Getino M."/>
            <person name="Pursley I."/>
            <person name="Horton D.L."/>
            <person name="Alikhan N.F."/>
            <person name="Baker D."/>
            <person name="Gharbi K."/>
            <person name="Hall N."/>
            <person name="Watson M."/>
            <person name="Adriaenssens E.M."/>
            <person name="Foster-Nyarko E."/>
            <person name="Jarju S."/>
            <person name="Secka A."/>
            <person name="Antonio M."/>
            <person name="Oren A."/>
            <person name="Chaudhuri R.R."/>
            <person name="La Ragione R."/>
            <person name="Hildebrand F."/>
            <person name="Pallen M.J."/>
        </authorList>
    </citation>
    <scope>NUCLEOTIDE SEQUENCE</scope>
    <source>
        <strain evidence="1">ChiSxjej1B13-7041</strain>
    </source>
</reference>
<gene>
    <name evidence="1" type="ORF">IAB98_11340</name>
</gene>
<dbReference type="EMBL" id="DVHU01000103">
    <property type="protein sequence ID" value="HIR93999.1"/>
    <property type="molecule type" value="Genomic_DNA"/>
</dbReference>
<evidence type="ECO:0008006" key="3">
    <source>
        <dbReference type="Google" id="ProtNLM"/>
    </source>
</evidence>
<protein>
    <recommendedName>
        <fullName evidence="3">Major tail protein</fullName>
    </recommendedName>
</protein>
<evidence type="ECO:0000313" key="1">
    <source>
        <dbReference type="EMBL" id="HIR93999.1"/>
    </source>
</evidence>
<evidence type="ECO:0000313" key="2">
    <source>
        <dbReference type="Proteomes" id="UP000886841"/>
    </source>
</evidence>
<reference evidence="1" key="1">
    <citation type="submission" date="2020-10" db="EMBL/GenBank/DDBJ databases">
        <authorList>
            <person name="Gilroy R."/>
        </authorList>
    </citation>
    <scope>NUCLEOTIDE SEQUENCE</scope>
    <source>
        <strain evidence="1">ChiSxjej1B13-7041</strain>
    </source>
</reference>
<sequence>MRYALKKIRNITGKDITTGKNKFILSDLKTATITGSSETVWADGQDGTHLVGFDVNKVAGLTADNGSIDIGYLETQTGGVLRKVTGGNAIMFAETLTVSLSEDQATATTSHKASGAAGSEIKFVYPFDETGDPDRLNACAQAASATAQEFAYDPETKKITLPTGKFTEGDRIYVEYFPSFTSYQELDNDADRFSETVAVYVNLWLTDICTKKDIPAQMVLPAGKVSGEISYQLGDQAAVQSLSIDAMTTCGEKSLWKLYKYDMSEITD</sequence>
<name>A0A9D1JGH0_9FIRM</name>